<comment type="caution">
    <text evidence="1">The sequence shown here is derived from an EMBL/GenBank/DDBJ whole genome shotgun (WGS) entry which is preliminary data.</text>
</comment>
<sequence>MSIVQIPLRLASGAFILNSGLNKRNISEEQAAGMRDMGAQGVPYLAKLTPAQFKNFIVATEVGTGAALLAPFVPGWLAGSALTAFSGGLMSMYLNTPAMTEKDGVRPSQEGTGVAKDVFLLGSGLAIAADSVANRSGKRRKAAKKRAARIGNARDAKVQAIRDAQDEKVAAIHAARDEQVAALREAREELKKLRTKA</sequence>
<dbReference type="AlphaFoldDB" id="A0A7W9JMI5"/>
<dbReference type="Proteomes" id="UP000567246">
    <property type="component" value="Unassembled WGS sequence"/>
</dbReference>
<accession>A0A7W9JMI5</accession>
<evidence type="ECO:0000313" key="1">
    <source>
        <dbReference type="EMBL" id="MBB5849912.1"/>
    </source>
</evidence>
<organism evidence="1 2">
    <name type="scientific">Micrococcus endophyticus</name>
    <dbReference type="NCBI Taxonomy" id="455343"/>
    <lineage>
        <taxon>Bacteria</taxon>
        <taxon>Bacillati</taxon>
        <taxon>Actinomycetota</taxon>
        <taxon>Actinomycetes</taxon>
        <taxon>Micrococcales</taxon>
        <taxon>Micrococcaceae</taxon>
        <taxon>Micrococcus</taxon>
    </lineage>
</organism>
<reference evidence="1 2" key="1">
    <citation type="submission" date="2020-08" db="EMBL/GenBank/DDBJ databases">
        <title>Sequencing the genomes of 1000 actinobacteria strains.</title>
        <authorList>
            <person name="Klenk H.-P."/>
        </authorList>
    </citation>
    <scope>NUCLEOTIDE SEQUENCE [LARGE SCALE GENOMIC DNA]</scope>
    <source>
        <strain evidence="1 2">DSM 17945</strain>
    </source>
</reference>
<dbReference type="RefSeq" id="WP_184173663.1">
    <property type="nucleotide sequence ID" value="NZ_BAABAG010000003.1"/>
</dbReference>
<gene>
    <name evidence="1" type="ORF">HDA33_002476</name>
</gene>
<name>A0A7W9JMI5_9MICC</name>
<protein>
    <recommendedName>
        <fullName evidence="3">DoxX family membrane protein</fullName>
    </recommendedName>
</protein>
<evidence type="ECO:0008006" key="3">
    <source>
        <dbReference type="Google" id="ProtNLM"/>
    </source>
</evidence>
<dbReference type="EMBL" id="JACHMW010000001">
    <property type="protein sequence ID" value="MBB5849912.1"/>
    <property type="molecule type" value="Genomic_DNA"/>
</dbReference>
<evidence type="ECO:0000313" key="2">
    <source>
        <dbReference type="Proteomes" id="UP000567246"/>
    </source>
</evidence>
<keyword evidence="2" id="KW-1185">Reference proteome</keyword>
<proteinExistence type="predicted"/>